<feature type="compositionally biased region" description="Polar residues" evidence="1">
    <location>
        <begin position="41"/>
        <end position="52"/>
    </location>
</feature>
<dbReference type="SUPFAM" id="SSF53850">
    <property type="entry name" value="Periplasmic binding protein-like II"/>
    <property type="match status" value="1"/>
</dbReference>
<dbReference type="PANTHER" id="PTHR43649:SF12">
    <property type="entry name" value="DIACETYLCHITOBIOSE BINDING PROTEIN DASA"/>
    <property type="match status" value="1"/>
</dbReference>
<protein>
    <submittedName>
        <fullName evidence="3">ABC transporter substrate-binding protein</fullName>
    </submittedName>
</protein>
<comment type="caution">
    <text evidence="3">The sequence shown here is derived from an EMBL/GenBank/DDBJ whole genome shotgun (WGS) entry which is preliminary data.</text>
</comment>
<dbReference type="InterPro" id="IPR050490">
    <property type="entry name" value="Bact_solute-bd_prot1"/>
</dbReference>
<keyword evidence="2" id="KW-0732">Signal</keyword>
<reference evidence="4" key="1">
    <citation type="journal article" date="2019" name="Int. J. Syst. Evol. Microbiol.">
        <title>The Global Catalogue of Microorganisms (GCM) 10K type strain sequencing project: providing services to taxonomists for standard genome sequencing and annotation.</title>
        <authorList>
            <consortium name="The Broad Institute Genomics Platform"/>
            <consortium name="The Broad Institute Genome Sequencing Center for Infectious Disease"/>
            <person name="Wu L."/>
            <person name="Ma J."/>
        </authorList>
    </citation>
    <scope>NUCLEOTIDE SEQUENCE [LARGE SCALE GENOMIC DNA]</scope>
    <source>
        <strain evidence="4">CCUG 59129</strain>
    </source>
</reference>
<name>A0ABW3HQR7_9BACL</name>
<keyword evidence="4" id="KW-1185">Reference proteome</keyword>
<dbReference type="Proteomes" id="UP001596989">
    <property type="component" value="Unassembled WGS sequence"/>
</dbReference>
<dbReference type="Pfam" id="PF01547">
    <property type="entry name" value="SBP_bac_1"/>
    <property type="match status" value="1"/>
</dbReference>
<evidence type="ECO:0000313" key="3">
    <source>
        <dbReference type="EMBL" id="MFD0959767.1"/>
    </source>
</evidence>
<feature type="chain" id="PRO_5046007798" evidence="2">
    <location>
        <begin position="31"/>
        <end position="552"/>
    </location>
</feature>
<proteinExistence type="predicted"/>
<dbReference type="InterPro" id="IPR006059">
    <property type="entry name" value="SBP"/>
</dbReference>
<gene>
    <name evidence="3" type="ORF">ACFQ2I_10235</name>
</gene>
<organism evidence="3 4">
    <name type="scientific">Paenibacillus chungangensis</name>
    <dbReference type="NCBI Taxonomy" id="696535"/>
    <lineage>
        <taxon>Bacteria</taxon>
        <taxon>Bacillati</taxon>
        <taxon>Bacillota</taxon>
        <taxon>Bacilli</taxon>
        <taxon>Bacillales</taxon>
        <taxon>Paenibacillaceae</taxon>
        <taxon>Paenibacillus</taxon>
    </lineage>
</organism>
<feature type="signal peptide" evidence="2">
    <location>
        <begin position="1"/>
        <end position="30"/>
    </location>
</feature>
<dbReference type="PROSITE" id="PS51257">
    <property type="entry name" value="PROKAR_LIPOPROTEIN"/>
    <property type="match status" value="1"/>
</dbReference>
<dbReference type="EMBL" id="JBHTJZ010000011">
    <property type="protein sequence ID" value="MFD0959767.1"/>
    <property type="molecule type" value="Genomic_DNA"/>
</dbReference>
<dbReference type="PANTHER" id="PTHR43649">
    <property type="entry name" value="ARABINOSE-BINDING PROTEIN-RELATED"/>
    <property type="match status" value="1"/>
</dbReference>
<evidence type="ECO:0000313" key="4">
    <source>
        <dbReference type="Proteomes" id="UP001596989"/>
    </source>
</evidence>
<feature type="region of interest" description="Disordered" evidence="1">
    <location>
        <begin position="31"/>
        <end position="52"/>
    </location>
</feature>
<accession>A0ABW3HQR7</accession>
<evidence type="ECO:0000256" key="2">
    <source>
        <dbReference type="SAM" id="SignalP"/>
    </source>
</evidence>
<dbReference type="RefSeq" id="WP_377564022.1">
    <property type="nucleotide sequence ID" value="NZ_JBHTJZ010000011.1"/>
</dbReference>
<sequence>MIRTKRMTSFIMALLMMAAVISGCSQNESANNNAGMKPSVAPNQTGGNGQNEAQLEGTLDIVLPQQSSEVWNKVADAYMEKHPKVKVNVEIKPLKGYKEWLTAQFAAGDPQVDLAVINEVVDLQAQRKFVNYYPWFDKENPYTGKAWKDSFNLEAMGINLGAVGADDSLYALNFETVQILWLYNKEIFAEMGVQEPPKTFNELISIFEQAKEAGYTPFALAGDSASIWSGQAGWLMRIYPDQYFRDSIQIARSQEQDYTYNPDIDDSWTYDASDPYNDSESKVSKNPIRVWKAIEEQQGDYKVEGNPKWKAVMENLKTMFSYTPEGFFGINDAQAYKLFLTGKAAVMLGAPSAYWQLPKDFSDAEKTGAQDGVKPFQFGFFNMPSMEGEHVQAPARTIQLPIGFYGLVQKDAKQTELSVDFLMYLTSPEGYSVYVTAIQNSRDAALNGPPALNDITLPEEMGKAFASFEQIGNLEGLQGPANTIARGLQDYQPSVQEYVSLVQQYFYDKLTVDDYLSKMQEQMLRYLPEALTFRKLDLSDLDNPERQPPKRE</sequence>
<evidence type="ECO:0000256" key="1">
    <source>
        <dbReference type="SAM" id="MobiDB-lite"/>
    </source>
</evidence>
<dbReference type="Gene3D" id="3.40.190.10">
    <property type="entry name" value="Periplasmic binding protein-like II"/>
    <property type="match status" value="1"/>
</dbReference>